<organism evidence="1 2">
    <name type="scientific">Gordonia tangerina</name>
    <dbReference type="NCBI Taxonomy" id="2911060"/>
    <lineage>
        <taxon>Bacteria</taxon>
        <taxon>Bacillati</taxon>
        <taxon>Actinomycetota</taxon>
        <taxon>Actinomycetes</taxon>
        <taxon>Mycobacteriales</taxon>
        <taxon>Gordoniaceae</taxon>
        <taxon>Gordonia</taxon>
    </lineage>
</organism>
<comment type="caution">
    <text evidence="1">The sequence shown here is derived from an EMBL/GenBank/DDBJ whole genome shotgun (WGS) entry which is preliminary data.</text>
</comment>
<gene>
    <name evidence="1" type="ORF">L1892_23420</name>
</gene>
<protein>
    <submittedName>
        <fullName evidence="1">Uncharacterized protein</fullName>
    </submittedName>
</protein>
<reference evidence="1" key="1">
    <citation type="submission" date="2022-01" db="EMBL/GenBank/DDBJ databases">
        <title>Gordonia xiamenensis sp. nov., isolated from surface seawater in Xiamen.</title>
        <authorList>
            <person name="He Y.F."/>
        </authorList>
    </citation>
    <scope>NUCLEOTIDE SEQUENCE</scope>
    <source>
        <strain evidence="1">GW1C4-4</strain>
    </source>
</reference>
<name>A0ABS9DQE4_9ACTN</name>
<proteinExistence type="predicted"/>
<sequence length="85" mass="9667">MAVRIKWNTQALYDLRREPGVVAELESMAQRICDRANAEGEGTYAVGSQQGARNPQGRWRTTVVTADYRAIRDNAKHNTLIRVMY</sequence>
<keyword evidence="2" id="KW-1185">Reference proteome</keyword>
<dbReference type="RefSeq" id="WP_235726202.1">
    <property type="nucleotide sequence ID" value="NZ_JAKGCU010000038.1"/>
</dbReference>
<dbReference type="Proteomes" id="UP001108089">
    <property type="component" value="Unassembled WGS sequence"/>
</dbReference>
<accession>A0ABS9DQE4</accession>
<dbReference type="EMBL" id="JAKGCU010000038">
    <property type="protein sequence ID" value="MCF3941323.1"/>
    <property type="molecule type" value="Genomic_DNA"/>
</dbReference>
<evidence type="ECO:0000313" key="2">
    <source>
        <dbReference type="Proteomes" id="UP001108089"/>
    </source>
</evidence>
<evidence type="ECO:0000313" key="1">
    <source>
        <dbReference type="EMBL" id="MCF3941323.1"/>
    </source>
</evidence>